<dbReference type="InterPro" id="IPR002347">
    <property type="entry name" value="SDR_fam"/>
</dbReference>
<proteinExistence type="predicted"/>
<gene>
    <name evidence="2" type="ORF">EDB81DRAFT_900756</name>
</gene>
<dbReference type="PANTHER" id="PTHR43157">
    <property type="entry name" value="PHOSPHATIDYLINOSITOL-GLYCAN BIOSYNTHESIS CLASS F PROTEIN-RELATED"/>
    <property type="match status" value="1"/>
</dbReference>
<dbReference type="PRINTS" id="PR00081">
    <property type="entry name" value="GDHRDH"/>
</dbReference>
<dbReference type="OrthoDB" id="542013at2759"/>
<accession>A0A9P9J0S5</accession>
<evidence type="ECO:0000256" key="1">
    <source>
        <dbReference type="ARBA" id="ARBA00023002"/>
    </source>
</evidence>
<reference evidence="2" key="1">
    <citation type="journal article" date="2021" name="Nat. Commun.">
        <title>Genetic determinants of endophytism in the Arabidopsis root mycobiome.</title>
        <authorList>
            <person name="Mesny F."/>
            <person name="Miyauchi S."/>
            <person name="Thiergart T."/>
            <person name="Pickel B."/>
            <person name="Atanasova L."/>
            <person name="Karlsson M."/>
            <person name="Huettel B."/>
            <person name="Barry K.W."/>
            <person name="Haridas S."/>
            <person name="Chen C."/>
            <person name="Bauer D."/>
            <person name="Andreopoulos W."/>
            <person name="Pangilinan J."/>
            <person name="LaButti K."/>
            <person name="Riley R."/>
            <person name="Lipzen A."/>
            <person name="Clum A."/>
            <person name="Drula E."/>
            <person name="Henrissat B."/>
            <person name="Kohler A."/>
            <person name="Grigoriev I.V."/>
            <person name="Martin F.M."/>
            <person name="Hacquard S."/>
        </authorList>
    </citation>
    <scope>NUCLEOTIDE SEQUENCE</scope>
    <source>
        <strain evidence="2">MPI-CAGE-AT-0147</strain>
    </source>
</reference>
<dbReference type="Proteomes" id="UP000738349">
    <property type="component" value="Unassembled WGS sequence"/>
</dbReference>
<dbReference type="PANTHER" id="PTHR43157:SF31">
    <property type="entry name" value="PHOSPHATIDYLINOSITOL-GLYCAN BIOSYNTHESIS CLASS F PROTEIN"/>
    <property type="match status" value="1"/>
</dbReference>
<name>A0A9P9J0S5_9HYPO</name>
<evidence type="ECO:0000313" key="3">
    <source>
        <dbReference type="Proteomes" id="UP000738349"/>
    </source>
</evidence>
<protein>
    <submittedName>
        <fullName evidence="2">Uncharacterized protein</fullName>
    </submittedName>
</protein>
<dbReference type="SUPFAM" id="SSF51735">
    <property type="entry name" value="NAD(P)-binding Rossmann-fold domains"/>
    <property type="match status" value="1"/>
</dbReference>
<evidence type="ECO:0000313" key="2">
    <source>
        <dbReference type="EMBL" id="KAH7141107.1"/>
    </source>
</evidence>
<dbReference type="AlphaFoldDB" id="A0A9P9J0S5"/>
<dbReference type="GO" id="GO:0016491">
    <property type="term" value="F:oxidoreductase activity"/>
    <property type="evidence" value="ECO:0007669"/>
    <property type="project" value="UniProtKB-KW"/>
</dbReference>
<dbReference type="Gene3D" id="3.40.50.720">
    <property type="entry name" value="NAD(P)-binding Rossmann-like Domain"/>
    <property type="match status" value="1"/>
</dbReference>
<dbReference type="Pfam" id="PF00106">
    <property type="entry name" value="adh_short"/>
    <property type="match status" value="1"/>
</dbReference>
<sequence length="337" mass="36511">MCSVLLGFLRNRYSAPALRSLEASSISGKTVLVTGASGGLGLEAARHYVRLGASRVILGVRSKSKGDEAKRNLSSSFSSDRLKTCAIEVWLVDLASFASVRSFADQVAQKLERLDIAVLNAAVSKEKYYATVDGWEEVLQVNVLSTALLALLLLPKMRQSVSPAWKPRLSIVAARAHASVPEGASWQSAPNLLQELNQESQFGTPIARYSVSKLLVVYAAREIADLATSTDGQCDVVVNYLCPGACKSDLARHLDGLPQRAVLSLVQATICKTTEEGSRTLVYASVLGEESHGLWIHNNQIEEPGHLVLSTTGHQLQKKIWAETLEVLKPFYGDVLP</sequence>
<dbReference type="InterPro" id="IPR036291">
    <property type="entry name" value="NAD(P)-bd_dom_sf"/>
</dbReference>
<comment type="caution">
    <text evidence="2">The sequence shown here is derived from an EMBL/GenBank/DDBJ whole genome shotgun (WGS) entry which is preliminary data.</text>
</comment>
<organism evidence="2 3">
    <name type="scientific">Dactylonectria macrodidyma</name>
    <dbReference type="NCBI Taxonomy" id="307937"/>
    <lineage>
        <taxon>Eukaryota</taxon>
        <taxon>Fungi</taxon>
        <taxon>Dikarya</taxon>
        <taxon>Ascomycota</taxon>
        <taxon>Pezizomycotina</taxon>
        <taxon>Sordariomycetes</taxon>
        <taxon>Hypocreomycetidae</taxon>
        <taxon>Hypocreales</taxon>
        <taxon>Nectriaceae</taxon>
        <taxon>Dactylonectria</taxon>
    </lineage>
</organism>
<keyword evidence="1" id="KW-0560">Oxidoreductase</keyword>
<dbReference type="EMBL" id="JAGMUV010000011">
    <property type="protein sequence ID" value="KAH7141107.1"/>
    <property type="molecule type" value="Genomic_DNA"/>
</dbReference>
<keyword evidence="3" id="KW-1185">Reference proteome</keyword>